<name>A0ABR9AWX5_9BACL</name>
<evidence type="ECO:0000313" key="1">
    <source>
        <dbReference type="EMBL" id="MBD8498640.1"/>
    </source>
</evidence>
<accession>A0ABR9AWX5</accession>
<keyword evidence="2" id="KW-1185">Reference proteome</keyword>
<evidence type="ECO:0000313" key="2">
    <source>
        <dbReference type="Proteomes" id="UP000634529"/>
    </source>
</evidence>
<reference evidence="1 2" key="1">
    <citation type="submission" date="2020-09" db="EMBL/GenBank/DDBJ databases">
        <title>Paenibacillus sp. CAU 1523 isolated from sand of Haeundae Beach.</title>
        <authorList>
            <person name="Kim W."/>
        </authorList>
    </citation>
    <scope>NUCLEOTIDE SEQUENCE [LARGE SCALE GENOMIC DNA]</scope>
    <source>
        <strain evidence="1 2">CAU 1523</strain>
    </source>
</reference>
<comment type="caution">
    <text evidence="1">The sequence shown here is derived from an EMBL/GenBank/DDBJ whole genome shotgun (WGS) entry which is preliminary data.</text>
</comment>
<organism evidence="1 2">
    <name type="scientific">Paenibacillus arenosi</name>
    <dbReference type="NCBI Taxonomy" id="2774142"/>
    <lineage>
        <taxon>Bacteria</taxon>
        <taxon>Bacillati</taxon>
        <taxon>Bacillota</taxon>
        <taxon>Bacilli</taxon>
        <taxon>Bacillales</taxon>
        <taxon>Paenibacillaceae</taxon>
        <taxon>Paenibacillus</taxon>
    </lineage>
</organism>
<dbReference type="EMBL" id="JACYTN010000005">
    <property type="protein sequence ID" value="MBD8498640.1"/>
    <property type="molecule type" value="Genomic_DNA"/>
</dbReference>
<gene>
    <name evidence="1" type="ORF">IFO66_10045</name>
</gene>
<sequence length="144" mass="16414">MNKKNYFLIGLTLLALLVSVYFNVTQAEKLKTAISKNNLLHADFVQAISMISLGITEAQPPDIVSIEHAYKMFALADYTSYDKQVINQYTRILPGILRDMNYFKKPIRHATEIKEQLRLLANNPVKQEAINELMRLVELDEGAS</sequence>
<dbReference type="RefSeq" id="WP_192025015.1">
    <property type="nucleotide sequence ID" value="NZ_JACYTN010000005.1"/>
</dbReference>
<dbReference type="Proteomes" id="UP000634529">
    <property type="component" value="Unassembled WGS sequence"/>
</dbReference>
<protein>
    <submittedName>
        <fullName evidence="1">Uncharacterized protein</fullName>
    </submittedName>
</protein>
<proteinExistence type="predicted"/>